<dbReference type="InterPro" id="IPR003593">
    <property type="entry name" value="AAA+_ATPase"/>
</dbReference>
<proteinExistence type="inferred from homology"/>
<evidence type="ECO:0000313" key="6">
    <source>
        <dbReference type="EMBL" id="UYB36933.1"/>
    </source>
</evidence>
<evidence type="ECO:0000313" key="7">
    <source>
        <dbReference type="Proteomes" id="UP001063368"/>
    </source>
</evidence>
<accession>A0ABY6FUM0</accession>
<dbReference type="PROSITE" id="PS00211">
    <property type="entry name" value="ABC_TRANSPORTER_1"/>
    <property type="match status" value="1"/>
</dbReference>
<keyword evidence="4 6" id="KW-0067">ATP-binding</keyword>
<dbReference type="Proteomes" id="UP001063368">
    <property type="component" value="Chromosome"/>
</dbReference>
<dbReference type="CDD" id="cd03255">
    <property type="entry name" value="ABC_MJ0796_LolCDE_FtsE"/>
    <property type="match status" value="1"/>
</dbReference>
<reference evidence="6" key="1">
    <citation type="submission" date="2022-09" db="EMBL/GenBank/DDBJ databases">
        <authorList>
            <person name="Li D."/>
            <person name="Cheng J."/>
            <person name="Li Y."/>
        </authorList>
    </citation>
    <scope>NUCLEOTIDE SEQUENCE</scope>
    <source>
        <strain evidence="6">DL</strain>
    </source>
</reference>
<dbReference type="InterPro" id="IPR017911">
    <property type="entry name" value="MacB-like_ATP-bd"/>
</dbReference>
<dbReference type="GO" id="GO:0005524">
    <property type="term" value="F:ATP binding"/>
    <property type="evidence" value="ECO:0007669"/>
    <property type="project" value="UniProtKB-KW"/>
</dbReference>
<evidence type="ECO:0000256" key="1">
    <source>
        <dbReference type="ARBA" id="ARBA00005417"/>
    </source>
</evidence>
<comment type="similarity">
    <text evidence="1">Belongs to the ABC transporter superfamily.</text>
</comment>
<organism evidence="6 7">
    <name type="scientific">Arthrobacter koreensis</name>
    <dbReference type="NCBI Taxonomy" id="199136"/>
    <lineage>
        <taxon>Bacteria</taxon>
        <taxon>Bacillati</taxon>
        <taxon>Actinomycetota</taxon>
        <taxon>Actinomycetes</taxon>
        <taxon>Micrococcales</taxon>
        <taxon>Micrococcaceae</taxon>
        <taxon>Arthrobacter</taxon>
    </lineage>
</organism>
<dbReference type="InterPro" id="IPR027417">
    <property type="entry name" value="P-loop_NTPase"/>
</dbReference>
<keyword evidence="2" id="KW-0813">Transport</keyword>
<dbReference type="Pfam" id="PF00005">
    <property type="entry name" value="ABC_tran"/>
    <property type="match status" value="1"/>
</dbReference>
<dbReference type="SUPFAM" id="SSF52540">
    <property type="entry name" value="P-loop containing nucleoside triphosphate hydrolases"/>
    <property type="match status" value="1"/>
</dbReference>
<evidence type="ECO:0000256" key="3">
    <source>
        <dbReference type="ARBA" id="ARBA00022741"/>
    </source>
</evidence>
<keyword evidence="3" id="KW-0547">Nucleotide-binding</keyword>
<dbReference type="PANTHER" id="PTHR24220:SF689">
    <property type="entry name" value="LIPOPROTEIN-RELEASING SYSTEM ATP-BINDING PROTEIN LOLD"/>
    <property type="match status" value="1"/>
</dbReference>
<evidence type="ECO:0000256" key="4">
    <source>
        <dbReference type="ARBA" id="ARBA00022840"/>
    </source>
</evidence>
<dbReference type="InterPro" id="IPR003439">
    <property type="entry name" value="ABC_transporter-like_ATP-bd"/>
</dbReference>
<protein>
    <submittedName>
        <fullName evidence="6">ABC transporter ATP-binding protein</fullName>
    </submittedName>
</protein>
<dbReference type="PROSITE" id="PS50893">
    <property type="entry name" value="ABC_TRANSPORTER_2"/>
    <property type="match status" value="1"/>
</dbReference>
<evidence type="ECO:0000256" key="2">
    <source>
        <dbReference type="ARBA" id="ARBA00022448"/>
    </source>
</evidence>
<dbReference type="InterPro" id="IPR015854">
    <property type="entry name" value="ABC_transpr_LolD-like"/>
</dbReference>
<gene>
    <name evidence="6" type="ORF">N9A08_04455</name>
</gene>
<dbReference type="Gene3D" id="3.40.50.300">
    <property type="entry name" value="P-loop containing nucleotide triphosphate hydrolases"/>
    <property type="match status" value="1"/>
</dbReference>
<name>A0ABY6FUM0_9MICC</name>
<dbReference type="SMART" id="SM00382">
    <property type="entry name" value="AAA"/>
    <property type="match status" value="1"/>
</dbReference>
<keyword evidence="7" id="KW-1185">Reference proteome</keyword>
<dbReference type="InterPro" id="IPR017871">
    <property type="entry name" value="ABC_transporter-like_CS"/>
</dbReference>
<dbReference type="RefSeq" id="WP_263128520.1">
    <property type="nucleotide sequence ID" value="NZ_CP106856.1"/>
</dbReference>
<feature type="domain" description="ABC transporter" evidence="5">
    <location>
        <begin position="2"/>
        <end position="223"/>
    </location>
</feature>
<evidence type="ECO:0000259" key="5">
    <source>
        <dbReference type="PROSITE" id="PS50893"/>
    </source>
</evidence>
<dbReference type="PANTHER" id="PTHR24220">
    <property type="entry name" value="IMPORT ATP-BINDING PROTEIN"/>
    <property type="match status" value="1"/>
</dbReference>
<dbReference type="EMBL" id="CP106856">
    <property type="protein sequence ID" value="UYB36933.1"/>
    <property type="molecule type" value="Genomic_DNA"/>
</dbReference>
<sequence length="223" mass="24254">MLEVRNVVKEFPSGDGVIRPVNGATFSLPQGTFAAILGRSGSGKSTLLSILGALDTATSGDVVMDGTNISQLPPGRLTEYRRRDIGFVFQQYNLIPNLSALENVMLPMEFAGVGKAERMARAAALLNEVELTEELHQRPANRLSGGQQQRVSIARALANRPRLVLADEPTGNLDEETGELIIELLRNLAQQENTTILVVTHDQALAAKTDRRLRLARGTLTEE</sequence>